<proteinExistence type="predicted"/>
<dbReference type="PANTHER" id="PTHR43751:SF1">
    <property type="entry name" value="SULFATASE ATSG-RELATED"/>
    <property type="match status" value="1"/>
</dbReference>
<dbReference type="EMBL" id="SJPJ01000001">
    <property type="protein sequence ID" value="TWT80783.1"/>
    <property type="molecule type" value="Genomic_DNA"/>
</dbReference>
<accession>A0A5C5Z2E8</accession>
<keyword evidence="4" id="KW-1185">Reference proteome</keyword>
<evidence type="ECO:0000313" key="4">
    <source>
        <dbReference type="Proteomes" id="UP000315010"/>
    </source>
</evidence>
<dbReference type="EC" id="3.1.6.1" evidence="3"/>
<dbReference type="AlphaFoldDB" id="A0A5C5Z2E8"/>
<evidence type="ECO:0000259" key="2">
    <source>
        <dbReference type="Pfam" id="PF00884"/>
    </source>
</evidence>
<dbReference type="Proteomes" id="UP000315010">
    <property type="component" value="Unassembled WGS sequence"/>
</dbReference>
<dbReference type="GO" id="GO:0004065">
    <property type="term" value="F:arylsulfatase activity"/>
    <property type="evidence" value="ECO:0007669"/>
    <property type="project" value="UniProtKB-EC"/>
</dbReference>
<protein>
    <submittedName>
        <fullName evidence="3">Arylsulfatase</fullName>
        <ecNumber evidence="3">3.1.6.1</ecNumber>
    </submittedName>
</protein>
<keyword evidence="1" id="KW-0732">Signal</keyword>
<dbReference type="OrthoDB" id="9762324at2"/>
<feature type="chain" id="PRO_5022892522" evidence="1">
    <location>
        <begin position="20"/>
        <end position="515"/>
    </location>
</feature>
<reference evidence="3 4" key="1">
    <citation type="submission" date="2019-02" db="EMBL/GenBank/DDBJ databases">
        <title>Deep-cultivation of Planctomycetes and their phenomic and genomic characterization uncovers novel biology.</title>
        <authorList>
            <person name="Wiegand S."/>
            <person name="Jogler M."/>
            <person name="Boedeker C."/>
            <person name="Pinto D."/>
            <person name="Vollmers J."/>
            <person name="Rivas-Marin E."/>
            <person name="Kohn T."/>
            <person name="Peeters S.H."/>
            <person name="Heuer A."/>
            <person name="Rast P."/>
            <person name="Oberbeckmann S."/>
            <person name="Bunk B."/>
            <person name="Jeske O."/>
            <person name="Meyerdierks A."/>
            <person name="Storesund J.E."/>
            <person name="Kallscheuer N."/>
            <person name="Luecker S."/>
            <person name="Lage O.M."/>
            <person name="Pohl T."/>
            <person name="Merkel B.J."/>
            <person name="Hornburger P."/>
            <person name="Mueller R.-W."/>
            <person name="Bruemmer F."/>
            <person name="Labrenz M."/>
            <person name="Spormann A.M."/>
            <person name="Op Den Camp H."/>
            <person name="Overmann J."/>
            <person name="Amann R."/>
            <person name="Jetten M.S.M."/>
            <person name="Mascher T."/>
            <person name="Medema M.H."/>
            <person name="Devos D.P."/>
            <person name="Kaster A.-K."/>
            <person name="Ovreas L."/>
            <person name="Rohde M."/>
            <person name="Galperin M.Y."/>
            <person name="Jogler C."/>
        </authorList>
    </citation>
    <scope>NUCLEOTIDE SEQUENCE [LARGE SCALE GENOMIC DNA]</scope>
    <source>
        <strain evidence="3 4">CA13</strain>
    </source>
</reference>
<gene>
    <name evidence="3" type="ORF">CA13_22290</name>
</gene>
<evidence type="ECO:0000313" key="3">
    <source>
        <dbReference type="EMBL" id="TWT80783.1"/>
    </source>
</evidence>
<name>A0A5C5Z2E8_9BACT</name>
<dbReference type="PANTHER" id="PTHR43751">
    <property type="entry name" value="SULFATASE"/>
    <property type="match status" value="1"/>
</dbReference>
<feature type="domain" description="Sulfatase N-terminal" evidence="2">
    <location>
        <begin position="23"/>
        <end position="316"/>
    </location>
</feature>
<dbReference type="InterPro" id="IPR052701">
    <property type="entry name" value="GAG_Ulvan_Degrading_Sulfatases"/>
</dbReference>
<dbReference type="CDD" id="cd16027">
    <property type="entry name" value="SGSH"/>
    <property type="match status" value="1"/>
</dbReference>
<dbReference type="Gene3D" id="3.40.720.10">
    <property type="entry name" value="Alkaline Phosphatase, subunit A"/>
    <property type="match status" value="1"/>
</dbReference>
<dbReference type="Pfam" id="PF00884">
    <property type="entry name" value="Sulfatase"/>
    <property type="match status" value="1"/>
</dbReference>
<evidence type="ECO:0000256" key="1">
    <source>
        <dbReference type="SAM" id="SignalP"/>
    </source>
</evidence>
<sequence precursor="true">MHRLLLLASIVCINGILSAAERPNILFIIADDASRDSFGVYGSSYVKTPGFDRIAREGVLFTQAYNCNPKCAPARACLLTGRYSWQLEEACNHNPFLSEKWKFYPYLLEEQGYQIGYTGKGWGPGIWKNTDASRDAKSDNPAGHQYNDLKSKPPYAGISNIDYAANFEAFLQATAGGDAPFCFWFGTKEPHRGYGLDNWKLDGRDLADVKVPAYFPDNATIRGDLADYAIEVEWFDEHIQRAIGHLADSGKLDNTLIIATSDHGMPFPRVKGQIYDDGFHIPLVVRWGDKIKPGRNVTDFITFPDLAPTLMEVAGVESHPQMTGKSFLPQLLSEKSGRLDATRNHTLLGKERHDIGRTDGELLSVAYPARAIRTDRFLYVRNFKPDRWPVGNPELGLLNCDGSPTKSYLTKLASDSVEYVYYEMSFGKRPAEELYDIEADPDCVKNLATAPEYAVVMAKLWTQLQTELEEQGDPRILGQGDIFDFYPYSKIDRQQKLYEKPDYDPVRIFESKFAE</sequence>
<keyword evidence="3" id="KW-0378">Hydrolase</keyword>
<organism evidence="3 4">
    <name type="scientific">Novipirellula herctigrandis</name>
    <dbReference type="NCBI Taxonomy" id="2527986"/>
    <lineage>
        <taxon>Bacteria</taxon>
        <taxon>Pseudomonadati</taxon>
        <taxon>Planctomycetota</taxon>
        <taxon>Planctomycetia</taxon>
        <taxon>Pirellulales</taxon>
        <taxon>Pirellulaceae</taxon>
        <taxon>Novipirellula</taxon>
    </lineage>
</organism>
<dbReference type="SUPFAM" id="SSF53649">
    <property type="entry name" value="Alkaline phosphatase-like"/>
    <property type="match status" value="1"/>
</dbReference>
<dbReference type="InterPro" id="IPR017850">
    <property type="entry name" value="Alkaline_phosphatase_core_sf"/>
</dbReference>
<comment type="caution">
    <text evidence="3">The sequence shown here is derived from an EMBL/GenBank/DDBJ whole genome shotgun (WGS) entry which is preliminary data.</text>
</comment>
<dbReference type="RefSeq" id="WP_146396026.1">
    <property type="nucleotide sequence ID" value="NZ_SJPJ01000001.1"/>
</dbReference>
<feature type="signal peptide" evidence="1">
    <location>
        <begin position="1"/>
        <end position="19"/>
    </location>
</feature>
<dbReference type="InterPro" id="IPR000917">
    <property type="entry name" value="Sulfatase_N"/>
</dbReference>